<keyword evidence="9" id="KW-1185">Reference proteome</keyword>
<evidence type="ECO:0000256" key="2">
    <source>
        <dbReference type="ARBA" id="ARBA00007049"/>
    </source>
</evidence>
<feature type="compositionally biased region" description="Low complexity" evidence="6">
    <location>
        <begin position="53"/>
        <end position="64"/>
    </location>
</feature>
<evidence type="ECO:0000313" key="9">
    <source>
        <dbReference type="Proteomes" id="UP001323405"/>
    </source>
</evidence>
<proteinExistence type="inferred from homology"/>
<feature type="transmembrane region" description="Helical" evidence="7">
    <location>
        <begin position="133"/>
        <end position="154"/>
    </location>
</feature>
<comment type="similarity">
    <text evidence="2">Belongs to the CCC1 family.</text>
</comment>
<sequence>MPTITLASFLSNFTFGFAHGLIVPFALAAGLSSLGIPAHISMGIGGYLAARPSSTSTRSSSPPAEEAEDGEKEEVSSSDGLLPSRRRCQDSEEKAAEEIKESPIVAGLAVSFGYLLGGILLLFPYFFFGMENIHVGLAWSFGVCVVALFLFGFGKDFILTRNDKDVVEEDVGKRRVEKSCVGGCANGFAGECCCCGGGIVCQGF</sequence>
<keyword evidence="5 7" id="KW-0472">Membrane</keyword>
<keyword evidence="3 7" id="KW-0812">Transmembrane</keyword>
<comment type="subcellular location">
    <subcellularLocation>
        <location evidence="1">Endomembrane system</location>
        <topology evidence="1">Multi-pass membrane protein</topology>
    </subcellularLocation>
</comment>
<evidence type="ECO:0000256" key="1">
    <source>
        <dbReference type="ARBA" id="ARBA00004127"/>
    </source>
</evidence>
<evidence type="ECO:0000256" key="5">
    <source>
        <dbReference type="ARBA" id="ARBA00023136"/>
    </source>
</evidence>
<accession>A0ABR0GM37</accession>
<feature type="region of interest" description="Disordered" evidence="6">
    <location>
        <begin position="53"/>
        <end position="87"/>
    </location>
</feature>
<dbReference type="Pfam" id="PF01988">
    <property type="entry name" value="VIT1"/>
    <property type="match status" value="1"/>
</dbReference>
<gene>
    <name evidence="8" type="ORF">QC762_206670</name>
</gene>
<dbReference type="GeneID" id="87907476"/>
<comment type="caution">
    <text evidence="8">The sequence shown here is derived from an EMBL/GenBank/DDBJ whole genome shotgun (WGS) entry which is preliminary data.</text>
</comment>
<dbReference type="Proteomes" id="UP001323405">
    <property type="component" value="Unassembled WGS sequence"/>
</dbReference>
<name>A0ABR0GM37_9PEZI</name>
<evidence type="ECO:0000256" key="4">
    <source>
        <dbReference type="ARBA" id="ARBA00022989"/>
    </source>
</evidence>
<evidence type="ECO:0008006" key="10">
    <source>
        <dbReference type="Google" id="ProtNLM"/>
    </source>
</evidence>
<organism evidence="8 9">
    <name type="scientific">Podospora pseudocomata</name>
    <dbReference type="NCBI Taxonomy" id="2093779"/>
    <lineage>
        <taxon>Eukaryota</taxon>
        <taxon>Fungi</taxon>
        <taxon>Dikarya</taxon>
        <taxon>Ascomycota</taxon>
        <taxon>Pezizomycotina</taxon>
        <taxon>Sordariomycetes</taxon>
        <taxon>Sordariomycetidae</taxon>
        <taxon>Sordariales</taxon>
        <taxon>Podosporaceae</taxon>
        <taxon>Podospora</taxon>
    </lineage>
</organism>
<dbReference type="InterPro" id="IPR008217">
    <property type="entry name" value="Ccc1_fam"/>
</dbReference>
<dbReference type="RefSeq" id="XP_062745686.1">
    <property type="nucleotide sequence ID" value="XM_062887569.1"/>
</dbReference>
<evidence type="ECO:0000256" key="7">
    <source>
        <dbReference type="SAM" id="Phobius"/>
    </source>
</evidence>
<evidence type="ECO:0000256" key="6">
    <source>
        <dbReference type="SAM" id="MobiDB-lite"/>
    </source>
</evidence>
<feature type="transmembrane region" description="Helical" evidence="7">
    <location>
        <begin position="104"/>
        <end position="127"/>
    </location>
</feature>
<protein>
    <recommendedName>
        <fullName evidence="10">Transporter</fullName>
    </recommendedName>
</protein>
<reference evidence="8 9" key="1">
    <citation type="journal article" date="2023" name="bioRxiv">
        <title>High-quality genome assemblies of four members of thePodospora anserinaspecies complex.</title>
        <authorList>
            <person name="Ament-Velasquez S.L."/>
            <person name="Vogan A.A."/>
            <person name="Wallerman O."/>
            <person name="Hartmann F."/>
            <person name="Gautier V."/>
            <person name="Silar P."/>
            <person name="Giraud T."/>
            <person name="Johannesson H."/>
        </authorList>
    </citation>
    <scope>NUCLEOTIDE SEQUENCE [LARGE SCALE GENOMIC DNA]</scope>
    <source>
        <strain evidence="8 9">CBS 415.72m</strain>
    </source>
</reference>
<keyword evidence="4 7" id="KW-1133">Transmembrane helix</keyword>
<dbReference type="EMBL" id="JAFFHA010000004">
    <property type="protein sequence ID" value="KAK4656711.1"/>
    <property type="molecule type" value="Genomic_DNA"/>
</dbReference>
<evidence type="ECO:0000256" key="3">
    <source>
        <dbReference type="ARBA" id="ARBA00022692"/>
    </source>
</evidence>
<evidence type="ECO:0000313" key="8">
    <source>
        <dbReference type="EMBL" id="KAK4656711.1"/>
    </source>
</evidence>